<dbReference type="NCBIfam" id="TIGR01082">
    <property type="entry name" value="murC"/>
    <property type="match status" value="1"/>
</dbReference>
<dbReference type="Gene3D" id="3.40.1190.10">
    <property type="entry name" value="Mur-like, catalytic domain"/>
    <property type="match status" value="1"/>
</dbReference>
<dbReference type="SUPFAM" id="SSF53623">
    <property type="entry name" value="MurD-like peptide ligases, catalytic domain"/>
    <property type="match status" value="1"/>
</dbReference>
<organism evidence="18 19">
    <name type="scientific">Candidatus Desulfobia pelagia</name>
    <dbReference type="NCBI Taxonomy" id="2841692"/>
    <lineage>
        <taxon>Bacteria</taxon>
        <taxon>Pseudomonadati</taxon>
        <taxon>Thermodesulfobacteriota</taxon>
        <taxon>Desulfobulbia</taxon>
        <taxon>Desulfobulbales</taxon>
        <taxon>Desulfobulbaceae</taxon>
        <taxon>Candidatus Desulfobia</taxon>
    </lineage>
</organism>
<evidence type="ECO:0000256" key="11">
    <source>
        <dbReference type="ARBA" id="ARBA00023306"/>
    </source>
</evidence>
<proteinExistence type="predicted"/>
<sequence length="477" mass="51680">MTEINPALNCFPEKFSHVHLMGVCGTGMAAMAGMLKSQGYIVSGSDANVYPPMSDFLAEQGITVLEGYRPENLNPAPDLVIVGNVIARVNPEAQALAAAGIPYVSFPQALGRLFLSGRKSLVAAGTHGKTTTSSILATMLHGAGLDPGFMIGGIVQAFQCNFRIGQGDYFVVEGDEYDTAFFDKGPKFLHYQPHIAIITSIEFDHADIYADLEAVKASFRKLVAIMPEDGCLVAHLDDPVVREIVAGAPCPVLGYGKSPELDWSLGDMAISEEGTTFDVLRAGKAFASFNSRMPGAHNALNALAVIAALDRLGLSVEMIRRELAAFAGVRRRQEVRGTVNGITVIDDFAHHPTAVRETLESLSSAYKGRRLVAVFEPRTNSSRRSIFQQDYVRVFDSADEVVIKEPDVLVAIPEEKRFSGEKLASDLTARGVRARCFENTDRILDYLADTLSEGDVAAVLSNGGFDNIHIRLLERIE</sequence>
<evidence type="ECO:0000256" key="10">
    <source>
        <dbReference type="ARBA" id="ARBA00022984"/>
    </source>
</evidence>
<evidence type="ECO:0000313" key="19">
    <source>
        <dbReference type="Proteomes" id="UP000614424"/>
    </source>
</evidence>
<feature type="domain" description="Mur ligase central" evidence="17">
    <location>
        <begin position="124"/>
        <end position="308"/>
    </location>
</feature>
<evidence type="ECO:0000256" key="8">
    <source>
        <dbReference type="ARBA" id="ARBA00022840"/>
    </source>
</evidence>
<dbReference type="InterPro" id="IPR036565">
    <property type="entry name" value="Mur-like_cat_sf"/>
</dbReference>
<keyword evidence="9" id="KW-0133">Cell shape</keyword>
<evidence type="ECO:0000256" key="13">
    <source>
        <dbReference type="ARBA" id="ARBA00047833"/>
    </source>
</evidence>
<dbReference type="InterPro" id="IPR013221">
    <property type="entry name" value="Mur_ligase_cen"/>
</dbReference>
<evidence type="ECO:0000259" key="17">
    <source>
        <dbReference type="Pfam" id="PF08245"/>
    </source>
</evidence>
<reference evidence="18 19" key="1">
    <citation type="submission" date="2020-08" db="EMBL/GenBank/DDBJ databases">
        <title>Bridging the membrane lipid divide: bacteria of the FCB group superphylum have the potential to synthesize archaeal ether lipids.</title>
        <authorList>
            <person name="Villanueva L."/>
            <person name="Von Meijenfeldt F.A.B."/>
            <person name="Westbye A.B."/>
            <person name="Yadav S."/>
            <person name="Hopmans E.C."/>
            <person name="Dutilh B.E."/>
            <person name="Sinninghe Damste J.S."/>
        </authorList>
    </citation>
    <scope>NUCLEOTIDE SEQUENCE [LARGE SCALE GENOMIC DNA]</scope>
    <source>
        <strain evidence="18">NIOZ-UU47</strain>
    </source>
</reference>
<feature type="domain" description="Mur ligase N-terminal catalytic" evidence="15">
    <location>
        <begin position="17"/>
        <end position="114"/>
    </location>
</feature>
<dbReference type="GO" id="GO:0071555">
    <property type="term" value="P:cell wall organization"/>
    <property type="evidence" value="ECO:0007669"/>
    <property type="project" value="UniProtKB-KW"/>
</dbReference>
<evidence type="ECO:0000256" key="1">
    <source>
        <dbReference type="ARBA" id="ARBA00004496"/>
    </source>
</evidence>
<evidence type="ECO:0000256" key="12">
    <source>
        <dbReference type="ARBA" id="ARBA00023316"/>
    </source>
</evidence>
<feature type="domain" description="Mur ligase C-terminal" evidence="16">
    <location>
        <begin position="331"/>
        <end position="462"/>
    </location>
</feature>
<dbReference type="Gene3D" id="3.90.190.20">
    <property type="entry name" value="Mur ligase, C-terminal domain"/>
    <property type="match status" value="1"/>
</dbReference>
<keyword evidence="11" id="KW-0131">Cell cycle</keyword>
<dbReference type="GO" id="GO:0008360">
    <property type="term" value="P:regulation of cell shape"/>
    <property type="evidence" value="ECO:0007669"/>
    <property type="project" value="UniProtKB-KW"/>
</dbReference>
<dbReference type="SUPFAM" id="SSF53244">
    <property type="entry name" value="MurD-like peptide ligases, peptide-binding domain"/>
    <property type="match status" value="1"/>
</dbReference>
<dbReference type="NCBIfam" id="TIGR01081">
    <property type="entry name" value="mpl"/>
    <property type="match status" value="1"/>
</dbReference>
<dbReference type="Pfam" id="PF08245">
    <property type="entry name" value="Mur_ligase_M"/>
    <property type="match status" value="1"/>
</dbReference>
<dbReference type="EC" id="6.3.2.8" evidence="3 14"/>
<dbReference type="GO" id="GO:0005524">
    <property type="term" value="F:ATP binding"/>
    <property type="evidence" value="ECO:0007669"/>
    <property type="project" value="UniProtKB-KW"/>
</dbReference>
<keyword evidence="10" id="KW-0573">Peptidoglycan synthesis</keyword>
<dbReference type="InterPro" id="IPR036615">
    <property type="entry name" value="Mur_ligase_C_dom_sf"/>
</dbReference>
<dbReference type="InterPro" id="IPR000713">
    <property type="entry name" value="Mur_ligase_N"/>
</dbReference>
<dbReference type="UniPathway" id="UPA00219"/>
<keyword evidence="7" id="KW-0547">Nucleotide-binding</keyword>
<dbReference type="Pfam" id="PF02875">
    <property type="entry name" value="Mur_ligase_C"/>
    <property type="match status" value="1"/>
</dbReference>
<dbReference type="SUPFAM" id="SSF51984">
    <property type="entry name" value="MurCD N-terminal domain"/>
    <property type="match status" value="1"/>
</dbReference>
<dbReference type="InterPro" id="IPR050061">
    <property type="entry name" value="MurCDEF_pg_biosynth"/>
</dbReference>
<comment type="catalytic activity">
    <reaction evidence="13">
        <text>UDP-N-acetyl-alpha-D-muramate + L-alanine + ATP = UDP-N-acetyl-alpha-D-muramoyl-L-alanine + ADP + phosphate + H(+)</text>
        <dbReference type="Rhea" id="RHEA:23372"/>
        <dbReference type="ChEBI" id="CHEBI:15378"/>
        <dbReference type="ChEBI" id="CHEBI:30616"/>
        <dbReference type="ChEBI" id="CHEBI:43474"/>
        <dbReference type="ChEBI" id="CHEBI:57972"/>
        <dbReference type="ChEBI" id="CHEBI:70757"/>
        <dbReference type="ChEBI" id="CHEBI:83898"/>
        <dbReference type="ChEBI" id="CHEBI:456216"/>
        <dbReference type="EC" id="6.3.2.8"/>
    </reaction>
</comment>
<dbReference type="GO" id="GO:0009252">
    <property type="term" value="P:peptidoglycan biosynthetic process"/>
    <property type="evidence" value="ECO:0007669"/>
    <property type="project" value="UniProtKB-UniRule"/>
</dbReference>
<evidence type="ECO:0000256" key="14">
    <source>
        <dbReference type="NCBIfam" id="TIGR01082"/>
    </source>
</evidence>
<evidence type="ECO:0000256" key="6">
    <source>
        <dbReference type="ARBA" id="ARBA00022618"/>
    </source>
</evidence>
<dbReference type="Pfam" id="PF01225">
    <property type="entry name" value="Mur_ligase"/>
    <property type="match status" value="1"/>
</dbReference>
<keyword evidence="12" id="KW-0961">Cell wall biogenesis/degradation</keyword>
<evidence type="ECO:0000256" key="5">
    <source>
        <dbReference type="ARBA" id="ARBA00022598"/>
    </source>
</evidence>
<name>A0A8J6NHU4_9BACT</name>
<comment type="caution">
    <text evidence="18">The sequence shown here is derived from an EMBL/GenBank/DDBJ whole genome shotgun (WGS) entry which is preliminary data.</text>
</comment>
<evidence type="ECO:0000256" key="9">
    <source>
        <dbReference type="ARBA" id="ARBA00022960"/>
    </source>
</evidence>
<dbReference type="InterPro" id="IPR005757">
    <property type="entry name" value="Mpl"/>
</dbReference>
<dbReference type="PANTHER" id="PTHR43445">
    <property type="entry name" value="UDP-N-ACETYLMURAMATE--L-ALANINE LIGASE-RELATED"/>
    <property type="match status" value="1"/>
</dbReference>
<keyword evidence="4" id="KW-0963">Cytoplasm</keyword>
<evidence type="ECO:0000256" key="2">
    <source>
        <dbReference type="ARBA" id="ARBA00004752"/>
    </source>
</evidence>
<dbReference type="GO" id="GO:0051301">
    <property type="term" value="P:cell division"/>
    <property type="evidence" value="ECO:0007669"/>
    <property type="project" value="UniProtKB-KW"/>
</dbReference>
<evidence type="ECO:0000256" key="7">
    <source>
        <dbReference type="ARBA" id="ARBA00022741"/>
    </source>
</evidence>
<dbReference type="Proteomes" id="UP000614424">
    <property type="component" value="Unassembled WGS sequence"/>
</dbReference>
<evidence type="ECO:0000259" key="16">
    <source>
        <dbReference type="Pfam" id="PF02875"/>
    </source>
</evidence>
<accession>A0A8J6NHU4</accession>
<keyword evidence="6" id="KW-0132">Cell division</keyword>
<dbReference type="Gene3D" id="3.40.50.720">
    <property type="entry name" value="NAD(P)-binding Rossmann-like Domain"/>
    <property type="match status" value="1"/>
</dbReference>
<gene>
    <name evidence="18" type="primary">mpl</name>
    <name evidence="18" type="ORF">H8E41_12945</name>
</gene>
<evidence type="ECO:0000259" key="15">
    <source>
        <dbReference type="Pfam" id="PF01225"/>
    </source>
</evidence>
<dbReference type="AlphaFoldDB" id="A0A8J6NHU4"/>
<keyword evidence="8" id="KW-0067">ATP-binding</keyword>
<evidence type="ECO:0000256" key="4">
    <source>
        <dbReference type="ARBA" id="ARBA00022490"/>
    </source>
</evidence>
<keyword evidence="5 18" id="KW-0436">Ligase</keyword>
<dbReference type="InterPro" id="IPR004101">
    <property type="entry name" value="Mur_ligase_C"/>
</dbReference>
<evidence type="ECO:0000313" key="18">
    <source>
        <dbReference type="EMBL" id="MBC8318804.1"/>
    </source>
</evidence>
<evidence type="ECO:0000256" key="3">
    <source>
        <dbReference type="ARBA" id="ARBA00012211"/>
    </source>
</evidence>
<dbReference type="PANTHER" id="PTHR43445:SF5">
    <property type="entry name" value="UDP-N-ACETYLMURAMATE--L-ALANYL-GAMMA-D-GLUTAMYL-MESO-2,6-DIAMINOHEPTANDIOATE LIGASE"/>
    <property type="match status" value="1"/>
</dbReference>
<dbReference type="GO" id="GO:0005737">
    <property type="term" value="C:cytoplasm"/>
    <property type="evidence" value="ECO:0007669"/>
    <property type="project" value="UniProtKB-SubCell"/>
</dbReference>
<comment type="pathway">
    <text evidence="2">Cell wall biogenesis; peptidoglycan biosynthesis.</text>
</comment>
<dbReference type="InterPro" id="IPR005758">
    <property type="entry name" value="UDP-N-AcMur_Ala_ligase_MurC"/>
</dbReference>
<comment type="subcellular location">
    <subcellularLocation>
        <location evidence="1">Cytoplasm</location>
    </subcellularLocation>
</comment>
<dbReference type="EMBL" id="JACNJZ010000187">
    <property type="protein sequence ID" value="MBC8318804.1"/>
    <property type="molecule type" value="Genomic_DNA"/>
</dbReference>
<protein>
    <recommendedName>
        <fullName evidence="3 14">UDP-N-acetylmuramate--L-alanine ligase</fullName>
        <ecNumber evidence="3 14">6.3.2.8</ecNumber>
    </recommendedName>
</protein>
<dbReference type="GO" id="GO:0008763">
    <property type="term" value="F:UDP-N-acetylmuramate-L-alanine ligase activity"/>
    <property type="evidence" value="ECO:0007669"/>
    <property type="project" value="UniProtKB-UniRule"/>
</dbReference>